<protein>
    <submittedName>
        <fullName evidence="3">Phosphoesterase</fullName>
    </submittedName>
</protein>
<evidence type="ECO:0000313" key="3">
    <source>
        <dbReference type="EMBL" id="PAW54520.1"/>
    </source>
</evidence>
<reference evidence="3 4" key="1">
    <citation type="submission" date="2017-08" db="EMBL/GenBank/DDBJ databases">
        <title>Draft Genome Sequence of Pseudomonas moraviensis TYU6, isolated from Taxus cuspidata by using PacBio Single-Molecule Real-Time Technology.</title>
        <authorList>
            <person name="Baek K.-H."/>
            <person name="Mishra A.K."/>
        </authorList>
    </citation>
    <scope>NUCLEOTIDE SEQUENCE [LARGE SCALE GENOMIC DNA]</scope>
    <source>
        <strain evidence="3 4">TYU6</strain>
    </source>
</reference>
<dbReference type="PANTHER" id="PTHR43143">
    <property type="entry name" value="METALLOPHOSPHOESTERASE, CALCINEURIN SUPERFAMILY"/>
    <property type="match status" value="1"/>
</dbReference>
<dbReference type="GO" id="GO:0016787">
    <property type="term" value="F:hydrolase activity"/>
    <property type="evidence" value="ECO:0007669"/>
    <property type="project" value="InterPro"/>
</dbReference>
<dbReference type="Gene3D" id="3.60.21.10">
    <property type="match status" value="1"/>
</dbReference>
<feature type="domain" description="Calcineurin-like phosphoesterase" evidence="2">
    <location>
        <begin position="66"/>
        <end position="269"/>
    </location>
</feature>
<dbReference type="InterPro" id="IPR004843">
    <property type="entry name" value="Calcineurin-like_PHP"/>
</dbReference>
<evidence type="ECO:0000259" key="2">
    <source>
        <dbReference type="Pfam" id="PF00149"/>
    </source>
</evidence>
<organism evidence="3 4">
    <name type="scientific">Pseudomonas moraviensis</name>
    <dbReference type="NCBI Taxonomy" id="321662"/>
    <lineage>
        <taxon>Bacteria</taxon>
        <taxon>Pseudomonadati</taxon>
        <taxon>Pseudomonadota</taxon>
        <taxon>Gammaproteobacteria</taxon>
        <taxon>Pseudomonadales</taxon>
        <taxon>Pseudomonadaceae</taxon>
        <taxon>Pseudomonas</taxon>
    </lineage>
</organism>
<dbReference type="InterPro" id="IPR051918">
    <property type="entry name" value="STPP_CPPED1"/>
</dbReference>
<comment type="caution">
    <text evidence="3">The sequence shown here is derived from an EMBL/GenBank/DDBJ whole genome shotgun (WGS) entry which is preliminary data.</text>
</comment>
<name>A0A2A2PGE3_9PSED</name>
<feature type="chain" id="PRO_5012516806" evidence="1">
    <location>
        <begin position="25"/>
        <end position="334"/>
    </location>
</feature>
<keyword evidence="1" id="KW-0732">Signal</keyword>
<dbReference type="InterPro" id="IPR029052">
    <property type="entry name" value="Metallo-depent_PP-like"/>
</dbReference>
<dbReference type="SUPFAM" id="SSF56300">
    <property type="entry name" value="Metallo-dependent phosphatases"/>
    <property type="match status" value="1"/>
</dbReference>
<accession>A0A2A2PGE3</accession>
<proteinExistence type="predicted"/>
<feature type="signal peptide" evidence="1">
    <location>
        <begin position="1"/>
        <end position="24"/>
    </location>
</feature>
<evidence type="ECO:0000313" key="4">
    <source>
        <dbReference type="Proteomes" id="UP000217830"/>
    </source>
</evidence>
<gene>
    <name evidence="3" type="ORF">CKQ80_04190</name>
</gene>
<sequence>MKIKEVKKLFACLYLLSLTSLASANEGVPQHMVFASDPQYPWTEKSDSGEDEPSADFEKRSKWLVENQFASIAQFRNEMGGQASVPLMINGDITAFGHGWQRSFMRTMLSKYFGDHFLYGLGNHDYQNNVNDCFSESCAAGSIVDYRDHHVDKVDEFDLEVSGSFLNKHYLGSLAYSKNIGEVHLVQLNNEPTYQVKISHALNPTSFDIKPSLDWLENDLRIARAQGYAIIINMHKPYDWAGSWEQQKRFRDMIEKYQVTAMFAGHYHGEGGSQTYMGSVPMFLSGAASQQTYLTASFSKDRKQLEVSLVEGNQWRNRQPVATVPVKSIWASRP</sequence>
<dbReference type="AlphaFoldDB" id="A0A2A2PGE3"/>
<dbReference type="EMBL" id="NRST01000001">
    <property type="protein sequence ID" value="PAW54520.1"/>
    <property type="molecule type" value="Genomic_DNA"/>
</dbReference>
<dbReference type="RefSeq" id="WP_095667067.1">
    <property type="nucleotide sequence ID" value="NZ_NRSS01000004.1"/>
</dbReference>
<keyword evidence="4" id="KW-1185">Reference proteome</keyword>
<dbReference type="PANTHER" id="PTHR43143:SF1">
    <property type="entry name" value="SERINE_THREONINE-PROTEIN PHOSPHATASE CPPED1"/>
    <property type="match status" value="1"/>
</dbReference>
<evidence type="ECO:0000256" key="1">
    <source>
        <dbReference type="SAM" id="SignalP"/>
    </source>
</evidence>
<dbReference type="Proteomes" id="UP000217830">
    <property type="component" value="Unassembled WGS sequence"/>
</dbReference>
<dbReference type="Pfam" id="PF00149">
    <property type="entry name" value="Metallophos"/>
    <property type="match status" value="1"/>
</dbReference>